<name>A0A1A8TME3_9GAMM</name>
<evidence type="ECO:0000256" key="1">
    <source>
        <dbReference type="SAM" id="SignalP"/>
    </source>
</evidence>
<sequence>MKNTSFKLASAGVLALAMSGCSSILTDHANDYQYAVSNTTQLKEPPGSLQVRDDLVIPNANEIPDLQKTGKFVTPRAPFIFYPMTKIPVSNKADRMVFDVPAGLDKTKEMVKGFLGALHGQGEAIATDKDNQIISVPFEFVKQGFWGSVASTFTRNFPEKTVFSFTFKPSGNDTIVSMQFKQQEQGKDVTSWQSPEKDPKRYTDAIRLWGNLGRQISEASAYLSQRGENSPFPIWVDHRGIFAVHLKTTVDLAAQVKAAGLHFVDGQSNKLAIDKQEAQSGAKLDEQTFPYKVETQRDGKFLVIDASKVTDPEFASFQLVQRFIAK</sequence>
<accession>A0A1A8TME3</accession>
<feature type="signal peptide" evidence="1">
    <location>
        <begin position="1"/>
        <end position="29"/>
    </location>
</feature>
<dbReference type="PROSITE" id="PS51257">
    <property type="entry name" value="PROKAR_LIPOPROTEIN"/>
    <property type="match status" value="1"/>
</dbReference>
<keyword evidence="1" id="KW-0732">Signal</keyword>
<protein>
    <recommendedName>
        <fullName evidence="4">Outer membrane protein assembly factor BamC</fullName>
    </recommendedName>
</protein>
<proteinExistence type="predicted"/>
<organism evidence="2 3">
    <name type="scientific">Marinomonas spartinae</name>
    <dbReference type="NCBI Taxonomy" id="1792290"/>
    <lineage>
        <taxon>Bacteria</taxon>
        <taxon>Pseudomonadati</taxon>
        <taxon>Pseudomonadota</taxon>
        <taxon>Gammaproteobacteria</taxon>
        <taxon>Oceanospirillales</taxon>
        <taxon>Oceanospirillaceae</taxon>
        <taxon>Marinomonas</taxon>
    </lineage>
</organism>
<gene>
    <name evidence="2" type="ORF">MSP8886_03016</name>
</gene>
<reference evidence="2 3" key="1">
    <citation type="submission" date="2016-06" db="EMBL/GenBank/DDBJ databases">
        <authorList>
            <person name="Kjaerup R.B."/>
            <person name="Dalgaard T.S."/>
            <person name="Juul-Madsen H.R."/>
        </authorList>
    </citation>
    <scope>NUCLEOTIDE SEQUENCE [LARGE SCALE GENOMIC DNA]</scope>
    <source>
        <strain evidence="2 3">CECT 8886</strain>
    </source>
</reference>
<dbReference type="RefSeq" id="WP_067017855.1">
    <property type="nucleotide sequence ID" value="NZ_FLOB01000007.1"/>
</dbReference>
<dbReference type="Proteomes" id="UP000092544">
    <property type="component" value="Unassembled WGS sequence"/>
</dbReference>
<evidence type="ECO:0000313" key="2">
    <source>
        <dbReference type="EMBL" id="SBS34267.1"/>
    </source>
</evidence>
<evidence type="ECO:0000313" key="3">
    <source>
        <dbReference type="Proteomes" id="UP000092544"/>
    </source>
</evidence>
<feature type="chain" id="PRO_5008379153" description="Outer membrane protein assembly factor BamC" evidence="1">
    <location>
        <begin position="30"/>
        <end position="326"/>
    </location>
</feature>
<dbReference type="OrthoDB" id="6096143at2"/>
<keyword evidence="3" id="KW-1185">Reference proteome</keyword>
<dbReference type="STRING" id="1792290.MSP8886_03016"/>
<evidence type="ECO:0008006" key="4">
    <source>
        <dbReference type="Google" id="ProtNLM"/>
    </source>
</evidence>
<dbReference type="EMBL" id="FLOB01000007">
    <property type="protein sequence ID" value="SBS34267.1"/>
    <property type="molecule type" value="Genomic_DNA"/>
</dbReference>
<dbReference type="AlphaFoldDB" id="A0A1A8TME3"/>